<dbReference type="InterPro" id="IPR013525">
    <property type="entry name" value="ABC2_TM"/>
</dbReference>
<organism evidence="7 8">
    <name type="scientific">Terriglobus roseus</name>
    <dbReference type="NCBI Taxonomy" id="392734"/>
    <lineage>
        <taxon>Bacteria</taxon>
        <taxon>Pseudomonadati</taxon>
        <taxon>Acidobacteriota</taxon>
        <taxon>Terriglobia</taxon>
        <taxon>Terriglobales</taxon>
        <taxon>Acidobacteriaceae</taxon>
        <taxon>Terriglobus</taxon>
    </lineage>
</organism>
<comment type="subcellular location">
    <subcellularLocation>
        <location evidence="1">Membrane</location>
        <topology evidence="1">Multi-pass membrane protein</topology>
    </subcellularLocation>
</comment>
<dbReference type="Pfam" id="PF12698">
    <property type="entry name" value="ABC2_membrane_3"/>
    <property type="match status" value="1"/>
</dbReference>
<sequence>MRNIFLIARREYLERVRTKGFMIATILIPLLMGGGIAASILIAKHSKSSSHIVIVSPDLALANDVQDQLNRDTEGEMLLNVIAPPSANTLPGLKASLKSKDIDGYLWITPSTHKGAKPLIEYRQGSSADLATRNTVKDALDKVLTRDRLVAQGMNKADVADMMSPITMNATDEEQDNTSANFAGAYVLFFLMYMVIMLYGMNVARSIIEEKTSRVFEVMLATVKPAEMMAGKVIGVGSVGLTQVFIWMAAAVVLTATPLLTHFLGGGTHISLSAAQVGYFIVYFLLGYLLYSSIAAALGAMTNSEQELQQLNMFLVMPLAACMVTLPLVLNSPNSIYARILSLIPFCTPLLMYMRITVSPVPWYEVAASIVLMMITIYIVLWIASRIYRVGILMYGKKPNLPEILRWMKYS</sequence>
<dbReference type="AlphaFoldDB" id="A0A1H4MQU0"/>
<evidence type="ECO:0000256" key="5">
    <source>
        <dbReference type="SAM" id="Phobius"/>
    </source>
</evidence>
<evidence type="ECO:0000256" key="3">
    <source>
        <dbReference type="ARBA" id="ARBA00022989"/>
    </source>
</evidence>
<keyword evidence="4 5" id="KW-0472">Membrane</keyword>
<feature type="transmembrane region" description="Helical" evidence="5">
    <location>
        <begin position="366"/>
        <end position="388"/>
    </location>
</feature>
<feature type="domain" description="ABC-2 type transporter transmembrane" evidence="6">
    <location>
        <begin position="19"/>
        <end position="385"/>
    </location>
</feature>
<dbReference type="GO" id="GO:0016020">
    <property type="term" value="C:membrane"/>
    <property type="evidence" value="ECO:0007669"/>
    <property type="project" value="UniProtKB-SubCell"/>
</dbReference>
<evidence type="ECO:0000259" key="6">
    <source>
        <dbReference type="Pfam" id="PF12698"/>
    </source>
</evidence>
<name>A0A1H4MQU0_9BACT</name>
<feature type="transmembrane region" description="Helical" evidence="5">
    <location>
        <begin position="233"/>
        <end position="257"/>
    </location>
</feature>
<dbReference type="RefSeq" id="WP_074653730.1">
    <property type="nucleotide sequence ID" value="NZ_FNSD01000001.1"/>
</dbReference>
<dbReference type="PANTHER" id="PTHR43471:SF3">
    <property type="entry name" value="ABC TRANSPORTER PERMEASE PROTEIN NATB"/>
    <property type="match status" value="1"/>
</dbReference>
<keyword evidence="3 5" id="KW-1133">Transmembrane helix</keyword>
<feature type="transmembrane region" description="Helical" evidence="5">
    <location>
        <begin position="277"/>
        <end position="299"/>
    </location>
</feature>
<dbReference type="GO" id="GO:0140359">
    <property type="term" value="F:ABC-type transporter activity"/>
    <property type="evidence" value="ECO:0007669"/>
    <property type="project" value="InterPro"/>
</dbReference>
<feature type="transmembrane region" description="Helical" evidence="5">
    <location>
        <begin position="21"/>
        <end position="43"/>
    </location>
</feature>
<gene>
    <name evidence="7" type="ORF">SAMN05443244_2008</name>
</gene>
<dbReference type="OrthoDB" id="9768837at2"/>
<evidence type="ECO:0000313" key="8">
    <source>
        <dbReference type="Proteomes" id="UP000182409"/>
    </source>
</evidence>
<feature type="transmembrane region" description="Helical" evidence="5">
    <location>
        <begin position="311"/>
        <end position="330"/>
    </location>
</feature>
<dbReference type="EMBL" id="FNSD01000001">
    <property type="protein sequence ID" value="SEB85217.1"/>
    <property type="molecule type" value="Genomic_DNA"/>
</dbReference>
<protein>
    <submittedName>
        <fullName evidence="7">ABC-2 type transport system permease protein</fullName>
    </submittedName>
</protein>
<evidence type="ECO:0000256" key="2">
    <source>
        <dbReference type="ARBA" id="ARBA00022692"/>
    </source>
</evidence>
<evidence type="ECO:0000256" key="4">
    <source>
        <dbReference type="ARBA" id="ARBA00023136"/>
    </source>
</evidence>
<proteinExistence type="predicted"/>
<evidence type="ECO:0000256" key="1">
    <source>
        <dbReference type="ARBA" id="ARBA00004141"/>
    </source>
</evidence>
<keyword evidence="2 5" id="KW-0812">Transmembrane</keyword>
<reference evidence="7 8" key="1">
    <citation type="submission" date="2016-10" db="EMBL/GenBank/DDBJ databases">
        <authorList>
            <person name="de Groot N.N."/>
        </authorList>
    </citation>
    <scope>NUCLEOTIDE SEQUENCE [LARGE SCALE GENOMIC DNA]</scope>
    <source>
        <strain evidence="7 8">AB35.6</strain>
    </source>
</reference>
<feature type="transmembrane region" description="Helical" evidence="5">
    <location>
        <begin position="183"/>
        <end position="204"/>
    </location>
</feature>
<accession>A0A1H4MQU0</accession>
<dbReference type="PANTHER" id="PTHR43471">
    <property type="entry name" value="ABC TRANSPORTER PERMEASE"/>
    <property type="match status" value="1"/>
</dbReference>
<evidence type="ECO:0000313" key="7">
    <source>
        <dbReference type="EMBL" id="SEB85217.1"/>
    </source>
</evidence>
<dbReference type="Proteomes" id="UP000182409">
    <property type="component" value="Unassembled WGS sequence"/>
</dbReference>